<dbReference type="EMBL" id="FNDJ01000025">
    <property type="protein sequence ID" value="SDL35395.1"/>
    <property type="molecule type" value="Genomic_DNA"/>
</dbReference>
<dbReference type="OrthoDB" id="3543219at2"/>
<reference evidence="2 3" key="1">
    <citation type="submission" date="2016-10" db="EMBL/GenBank/DDBJ databases">
        <authorList>
            <person name="de Groot N.N."/>
        </authorList>
    </citation>
    <scope>NUCLEOTIDE SEQUENCE [LARGE SCALE GENOMIC DNA]</scope>
    <source>
        <strain evidence="2 3">CGMCC 4.6533</strain>
    </source>
</reference>
<sequence>MSLIRATPALVPHNAWFPGRFIGGGALVLGPLLWCAGLLLRYLAESTAGFTPEQRAYFATQPFAAPEQPAAYTVNPGRACTGRAWMKTALRVIGALGLERTTELVMDLYVDISYGP</sequence>
<keyword evidence="1" id="KW-0472">Membrane</keyword>
<dbReference type="STRING" id="633440.SAMN05421869_1254"/>
<evidence type="ECO:0000313" key="3">
    <source>
        <dbReference type="Proteomes" id="UP000199202"/>
    </source>
</evidence>
<proteinExistence type="predicted"/>
<name>A0A1G9JDS3_9ACTN</name>
<keyword evidence="1" id="KW-0812">Transmembrane</keyword>
<keyword evidence="1" id="KW-1133">Transmembrane helix</keyword>
<protein>
    <submittedName>
        <fullName evidence="2">Uncharacterized protein</fullName>
    </submittedName>
</protein>
<gene>
    <name evidence="2" type="ORF">SAMN05421869_1254</name>
</gene>
<accession>A0A1G9JDS3</accession>
<dbReference type="RefSeq" id="WP_090944378.1">
    <property type="nucleotide sequence ID" value="NZ_FNDJ01000025.1"/>
</dbReference>
<dbReference type="AlphaFoldDB" id="A0A1G9JDS3"/>
<dbReference type="Proteomes" id="UP000199202">
    <property type="component" value="Unassembled WGS sequence"/>
</dbReference>
<feature type="transmembrane region" description="Helical" evidence="1">
    <location>
        <begin position="20"/>
        <end position="40"/>
    </location>
</feature>
<keyword evidence="3" id="KW-1185">Reference proteome</keyword>
<organism evidence="2 3">
    <name type="scientific">Nonomuraea jiangxiensis</name>
    <dbReference type="NCBI Taxonomy" id="633440"/>
    <lineage>
        <taxon>Bacteria</taxon>
        <taxon>Bacillati</taxon>
        <taxon>Actinomycetota</taxon>
        <taxon>Actinomycetes</taxon>
        <taxon>Streptosporangiales</taxon>
        <taxon>Streptosporangiaceae</taxon>
        <taxon>Nonomuraea</taxon>
    </lineage>
</organism>
<evidence type="ECO:0000256" key="1">
    <source>
        <dbReference type="SAM" id="Phobius"/>
    </source>
</evidence>
<evidence type="ECO:0000313" key="2">
    <source>
        <dbReference type="EMBL" id="SDL35395.1"/>
    </source>
</evidence>